<name>F0ZVJ6_DICPU</name>
<proteinExistence type="predicted"/>
<dbReference type="InterPro" id="IPR008843">
    <property type="entry name" value="Spheroidin"/>
</dbReference>
<dbReference type="EMBL" id="GL871216">
    <property type="protein sequence ID" value="EGC32022.1"/>
    <property type="molecule type" value="Genomic_DNA"/>
</dbReference>
<dbReference type="AlphaFoldDB" id="F0ZVJ6"/>
<gene>
    <name evidence="1" type="ORF">DICPUDRAFT_82111</name>
</gene>
<dbReference type="Pfam" id="PF05541">
    <property type="entry name" value="Spheroidin"/>
    <property type="match status" value="1"/>
</dbReference>
<accession>F0ZVJ6</accession>
<dbReference type="RefSeq" id="XP_003291440.1">
    <property type="nucleotide sequence ID" value="XM_003291392.1"/>
</dbReference>
<organism evidence="1 2">
    <name type="scientific">Dictyostelium purpureum</name>
    <name type="common">Slime mold</name>
    <dbReference type="NCBI Taxonomy" id="5786"/>
    <lineage>
        <taxon>Eukaryota</taxon>
        <taxon>Amoebozoa</taxon>
        <taxon>Evosea</taxon>
        <taxon>Eumycetozoa</taxon>
        <taxon>Dictyostelia</taxon>
        <taxon>Dictyosteliales</taxon>
        <taxon>Dictyosteliaceae</taxon>
        <taxon>Dictyostelium</taxon>
    </lineage>
</organism>
<reference evidence="2" key="1">
    <citation type="journal article" date="2011" name="Genome Biol.">
        <title>Comparative genomics of the social amoebae Dictyostelium discoideum and Dictyostelium purpureum.</title>
        <authorList>
            <consortium name="US DOE Joint Genome Institute (JGI-PGF)"/>
            <person name="Sucgang R."/>
            <person name="Kuo A."/>
            <person name="Tian X."/>
            <person name="Salerno W."/>
            <person name="Parikh A."/>
            <person name="Feasley C.L."/>
            <person name="Dalin E."/>
            <person name="Tu H."/>
            <person name="Huang E."/>
            <person name="Barry K."/>
            <person name="Lindquist E."/>
            <person name="Shapiro H."/>
            <person name="Bruce D."/>
            <person name="Schmutz J."/>
            <person name="Salamov A."/>
            <person name="Fey P."/>
            <person name="Gaudet P."/>
            <person name="Anjard C."/>
            <person name="Babu M.M."/>
            <person name="Basu S."/>
            <person name="Bushmanova Y."/>
            <person name="van der Wel H."/>
            <person name="Katoh-Kurasawa M."/>
            <person name="Dinh C."/>
            <person name="Coutinho P.M."/>
            <person name="Saito T."/>
            <person name="Elias M."/>
            <person name="Schaap P."/>
            <person name="Kay R.R."/>
            <person name="Henrissat B."/>
            <person name="Eichinger L."/>
            <person name="Rivero F."/>
            <person name="Putnam N.H."/>
            <person name="West C.M."/>
            <person name="Loomis W.F."/>
            <person name="Chisholm R.L."/>
            <person name="Shaulsky G."/>
            <person name="Strassmann J.E."/>
            <person name="Queller D.C."/>
            <person name="Kuspa A."/>
            <person name="Grigoriev I.V."/>
        </authorList>
    </citation>
    <scope>NUCLEOTIDE SEQUENCE [LARGE SCALE GENOMIC DNA]</scope>
    <source>
        <strain evidence="2">QSDP1</strain>
    </source>
</reference>
<protein>
    <submittedName>
        <fullName evidence="1">Uncharacterized protein</fullName>
    </submittedName>
</protein>
<dbReference type="GeneID" id="10507620"/>
<dbReference type="OMA" id="HIVESPM"/>
<dbReference type="InParanoid" id="F0ZVJ6"/>
<dbReference type="KEGG" id="dpp:DICPUDRAFT_82111"/>
<keyword evidence="2" id="KW-1185">Reference proteome</keyword>
<dbReference type="OrthoDB" id="22759at2759"/>
<evidence type="ECO:0000313" key="1">
    <source>
        <dbReference type="EMBL" id="EGC32022.1"/>
    </source>
</evidence>
<dbReference type="VEuPathDB" id="AmoebaDB:DICPUDRAFT_82111"/>
<sequence>MEKLQISGYYINIDGSDYNTFGKVEGKWIKNCQFYIDISKQVILKSNGSQEKLIEAERSSKDIDVYSGPVGDSLYEPISMRVGDLKNKINFVVFSGFGIGKGSKDTVTSLNKFPNDYGILLPGGIKISLYSSPQNTSVQIISNQDDDVQSQLFYQNFRDIKFHLNQHKCLSAASVFESVPFCDLPGFDHHAFHIMDQDPLKFIENYCSPSNDDYKQFKQFILKMHSLFNLLIWDIEDQLNQYPGLILILGRAYKEINEQHKQYQGDSLRLEYQLSFPCDLFGLNTLFVHTWEKKYLDHFKDDTKYQRPCSVGFLTSSLNPNEFNESKSNIFEAIVDAPFGDHPYGVNSINVLKSLFGTNDINQVKSKSFIVPTINSFEPINAQYANVENCITFVNEEFISKLTDMVISKGLMGICLYKDRSEFKKDNKPLDLKSNNDNKLIPPATIKYDDSISKLYTHENQLKTENFINYLDHLKK</sequence>
<dbReference type="Proteomes" id="UP000001064">
    <property type="component" value="Unassembled WGS sequence"/>
</dbReference>
<dbReference type="eggNOG" id="ENOG502RDVP">
    <property type="taxonomic scope" value="Eukaryota"/>
</dbReference>
<dbReference type="FunCoup" id="F0ZVJ6">
    <property type="interactions" value="229"/>
</dbReference>
<evidence type="ECO:0000313" key="2">
    <source>
        <dbReference type="Proteomes" id="UP000001064"/>
    </source>
</evidence>